<accession>A0A4Q2A5C4</accession>
<reference evidence="4 5" key="1">
    <citation type="submission" date="2018-08" db="EMBL/GenBank/DDBJ databases">
        <title>Mountain-cultivated ginseng endophyte, Burkholderia stabilis and its activity against ginseng root rot disease.</title>
        <authorList>
            <person name="Tapan Kumar M."/>
            <person name="Bae H."/>
            <person name="Shanmugam G."/>
            <person name="Jeon J."/>
        </authorList>
    </citation>
    <scope>NUCLEOTIDE SEQUENCE [LARGE SCALE GENOMIC DNA]</scope>
    <source>
        <strain evidence="4 5">EB159</strain>
    </source>
</reference>
<dbReference type="Proteomes" id="UP000289650">
    <property type="component" value="Unassembled WGS sequence"/>
</dbReference>
<dbReference type="Gene3D" id="3.40.50.1110">
    <property type="entry name" value="SGNH hydrolase"/>
    <property type="match status" value="1"/>
</dbReference>
<sequence length="469" mass="52077">MIKNFITMAALSISTLSIGGAAVAKNLVSAEDSADFTTPNPSFDRHLSSSGPQGAISDATSPSSHNNSRVRRGAETFTYLRCYYRIATEPIRTITVVPRPGGGTSTIESTRISYAHNYEWAKNSSGDYYRIAGQWGSGQGSEVNVFMYYTNSSLNDIKNACVSTLAQLRPGKQLGKYFAANNDSSYDYEIWSNQENQNRQFDRIVSFGDSLSDTHNFYNISDWNIPQRDSWALGRFSNGKVWTEHLADNMQIPQYNFAIGTSGVSPSTLGLVKGLGEQVSAFGVAVRNNAQGYRIERTLFTIFTGANDVMTYNTPAAQIVSAHENALTSLLNQGARHIVVMKLPDVTKTPRYVNDHNTSEMRAKVSAVNSGLDDVVSRLNSQWGGQSATITLFDTYSKFNEFLRNPGAYNMTNVTSPCIQYNGDTSFDYLVSRHFCENYDNYLFWDTVHPTSRTHKLLADAVMNELNLR</sequence>
<feature type="region of interest" description="Disordered" evidence="2">
    <location>
        <begin position="34"/>
        <end position="70"/>
    </location>
</feature>
<name>A0A4Q2A5C4_9BURK</name>
<dbReference type="AlphaFoldDB" id="A0A4Q2A5C4"/>
<dbReference type="CDD" id="cd01846">
    <property type="entry name" value="fatty_acyltransferase_like"/>
    <property type="match status" value="1"/>
</dbReference>
<evidence type="ECO:0000313" key="5">
    <source>
        <dbReference type="Proteomes" id="UP000289650"/>
    </source>
</evidence>
<evidence type="ECO:0000313" key="4">
    <source>
        <dbReference type="EMBL" id="RXV64373.1"/>
    </source>
</evidence>
<dbReference type="InterPro" id="IPR001087">
    <property type="entry name" value="GDSL"/>
</dbReference>
<dbReference type="OrthoDB" id="5292073at2"/>
<evidence type="ECO:0000256" key="2">
    <source>
        <dbReference type="SAM" id="MobiDB-lite"/>
    </source>
</evidence>
<feature type="chain" id="PRO_5020516372" evidence="3">
    <location>
        <begin position="25"/>
        <end position="469"/>
    </location>
</feature>
<dbReference type="Pfam" id="PF00657">
    <property type="entry name" value="Lipase_GDSL"/>
    <property type="match status" value="1"/>
</dbReference>
<keyword evidence="1" id="KW-0378">Hydrolase</keyword>
<dbReference type="PANTHER" id="PTHR45648:SF22">
    <property type="entry name" value="GDSL LIPASE_ACYLHYDROLASE FAMILY PROTEIN (AFU_ORTHOLOGUE AFUA_4G14700)"/>
    <property type="match status" value="1"/>
</dbReference>
<feature type="compositionally biased region" description="Polar residues" evidence="2">
    <location>
        <begin position="48"/>
        <end position="67"/>
    </location>
</feature>
<dbReference type="InterPro" id="IPR036514">
    <property type="entry name" value="SGNH_hydro_sf"/>
</dbReference>
<keyword evidence="3" id="KW-0732">Signal</keyword>
<organism evidence="4 5">
    <name type="scientific">Burkholderia stabilis</name>
    <dbReference type="NCBI Taxonomy" id="95485"/>
    <lineage>
        <taxon>Bacteria</taxon>
        <taxon>Pseudomonadati</taxon>
        <taxon>Pseudomonadota</taxon>
        <taxon>Betaproteobacteria</taxon>
        <taxon>Burkholderiales</taxon>
        <taxon>Burkholderiaceae</taxon>
        <taxon>Burkholderia</taxon>
        <taxon>Burkholderia cepacia complex</taxon>
    </lineage>
</organism>
<dbReference type="GO" id="GO:0016788">
    <property type="term" value="F:hydrolase activity, acting on ester bonds"/>
    <property type="evidence" value="ECO:0007669"/>
    <property type="project" value="InterPro"/>
</dbReference>
<evidence type="ECO:0000256" key="3">
    <source>
        <dbReference type="SAM" id="SignalP"/>
    </source>
</evidence>
<gene>
    <name evidence="4" type="ORF">D1006_39000</name>
</gene>
<dbReference type="EMBL" id="QWEX01000004">
    <property type="protein sequence ID" value="RXV64373.1"/>
    <property type="molecule type" value="Genomic_DNA"/>
</dbReference>
<evidence type="ECO:0000256" key="1">
    <source>
        <dbReference type="ARBA" id="ARBA00022801"/>
    </source>
</evidence>
<dbReference type="InterPro" id="IPR051058">
    <property type="entry name" value="GDSL_Est/Lipase"/>
</dbReference>
<dbReference type="SUPFAM" id="SSF52266">
    <property type="entry name" value="SGNH hydrolase"/>
    <property type="match status" value="1"/>
</dbReference>
<proteinExistence type="predicted"/>
<protein>
    <submittedName>
        <fullName evidence="4">Uncharacterized protein</fullName>
    </submittedName>
</protein>
<comment type="caution">
    <text evidence="4">The sequence shown here is derived from an EMBL/GenBank/DDBJ whole genome shotgun (WGS) entry which is preliminary data.</text>
</comment>
<dbReference type="PANTHER" id="PTHR45648">
    <property type="entry name" value="GDSL LIPASE/ACYLHYDROLASE FAMILY PROTEIN (AFU_ORTHOLOGUE AFUA_4G14700)"/>
    <property type="match status" value="1"/>
</dbReference>
<feature type="signal peptide" evidence="3">
    <location>
        <begin position="1"/>
        <end position="24"/>
    </location>
</feature>